<comment type="subcellular location">
    <subcellularLocation>
        <location evidence="1">Cell membrane</location>
        <topology evidence="1">Multi-pass membrane protein</topology>
    </subcellularLocation>
</comment>
<keyword evidence="7" id="KW-0675">Receptor</keyword>
<evidence type="ECO:0000259" key="10">
    <source>
        <dbReference type="PROSITE" id="PS50262"/>
    </source>
</evidence>
<gene>
    <name evidence="11" type="ORF">OFUS_LOCUS13340</name>
</gene>
<dbReference type="PRINTS" id="PR00237">
    <property type="entry name" value="GPCRRHODOPSN"/>
</dbReference>
<keyword evidence="2" id="KW-1003">Cell membrane</keyword>
<keyword evidence="4 9" id="KW-1133">Transmembrane helix</keyword>
<dbReference type="GO" id="GO:0004993">
    <property type="term" value="F:G protein-coupled serotonin receptor activity"/>
    <property type="evidence" value="ECO:0007669"/>
    <property type="project" value="TreeGrafter"/>
</dbReference>
<reference evidence="11" key="1">
    <citation type="submission" date="2022-03" db="EMBL/GenBank/DDBJ databases">
        <authorList>
            <person name="Martin C."/>
        </authorList>
    </citation>
    <scope>NUCLEOTIDE SEQUENCE</scope>
</reference>
<dbReference type="PROSITE" id="PS50262">
    <property type="entry name" value="G_PROTEIN_RECEP_F1_2"/>
    <property type="match status" value="1"/>
</dbReference>
<dbReference type="InterPro" id="IPR000276">
    <property type="entry name" value="GPCR_Rhodpsn"/>
</dbReference>
<dbReference type="GO" id="GO:0045202">
    <property type="term" value="C:synapse"/>
    <property type="evidence" value="ECO:0007669"/>
    <property type="project" value="GOC"/>
</dbReference>
<dbReference type="GO" id="GO:0007187">
    <property type="term" value="P:G protein-coupled receptor signaling pathway, coupled to cyclic nucleotide second messenger"/>
    <property type="evidence" value="ECO:0007669"/>
    <property type="project" value="TreeGrafter"/>
</dbReference>
<comment type="caution">
    <text evidence="11">The sequence shown here is derived from an EMBL/GenBank/DDBJ whole genome shotgun (WGS) entry which is preliminary data.</text>
</comment>
<feature type="transmembrane region" description="Helical" evidence="9">
    <location>
        <begin position="88"/>
        <end position="109"/>
    </location>
</feature>
<feature type="non-terminal residue" evidence="11">
    <location>
        <position position="120"/>
    </location>
</feature>
<evidence type="ECO:0000256" key="9">
    <source>
        <dbReference type="SAM" id="Phobius"/>
    </source>
</evidence>
<organism evidence="11 12">
    <name type="scientific">Owenia fusiformis</name>
    <name type="common">Polychaete worm</name>
    <dbReference type="NCBI Taxonomy" id="6347"/>
    <lineage>
        <taxon>Eukaryota</taxon>
        <taxon>Metazoa</taxon>
        <taxon>Spiralia</taxon>
        <taxon>Lophotrochozoa</taxon>
        <taxon>Annelida</taxon>
        <taxon>Polychaeta</taxon>
        <taxon>Sedentaria</taxon>
        <taxon>Canalipalpata</taxon>
        <taxon>Sabellida</taxon>
        <taxon>Oweniida</taxon>
        <taxon>Oweniidae</taxon>
        <taxon>Owenia</taxon>
    </lineage>
</organism>
<dbReference type="EMBL" id="CAIIXF020000006">
    <property type="protein sequence ID" value="CAH1787695.1"/>
    <property type="molecule type" value="Genomic_DNA"/>
</dbReference>
<dbReference type="AlphaFoldDB" id="A0A8S4P953"/>
<evidence type="ECO:0000256" key="1">
    <source>
        <dbReference type="ARBA" id="ARBA00004651"/>
    </source>
</evidence>
<dbReference type="Gene3D" id="1.20.1070.10">
    <property type="entry name" value="Rhodopsin 7-helix transmembrane proteins"/>
    <property type="match status" value="1"/>
</dbReference>
<evidence type="ECO:0000256" key="2">
    <source>
        <dbReference type="ARBA" id="ARBA00022475"/>
    </source>
</evidence>
<dbReference type="Proteomes" id="UP000749559">
    <property type="component" value="Unassembled WGS sequence"/>
</dbReference>
<evidence type="ECO:0000256" key="6">
    <source>
        <dbReference type="ARBA" id="ARBA00023136"/>
    </source>
</evidence>
<keyword evidence="12" id="KW-1185">Reference proteome</keyword>
<accession>A0A8S4P953</accession>
<dbReference type="GO" id="GO:0030594">
    <property type="term" value="F:neurotransmitter receptor activity"/>
    <property type="evidence" value="ECO:0007669"/>
    <property type="project" value="TreeGrafter"/>
</dbReference>
<feature type="transmembrane region" description="Helical" evidence="9">
    <location>
        <begin position="51"/>
        <end position="76"/>
    </location>
</feature>
<dbReference type="Pfam" id="PF00001">
    <property type="entry name" value="7tm_1"/>
    <property type="match status" value="1"/>
</dbReference>
<evidence type="ECO:0000256" key="8">
    <source>
        <dbReference type="ARBA" id="ARBA00023224"/>
    </source>
</evidence>
<evidence type="ECO:0000256" key="3">
    <source>
        <dbReference type="ARBA" id="ARBA00022692"/>
    </source>
</evidence>
<evidence type="ECO:0000256" key="4">
    <source>
        <dbReference type="ARBA" id="ARBA00022989"/>
    </source>
</evidence>
<dbReference type="GO" id="GO:0005886">
    <property type="term" value="C:plasma membrane"/>
    <property type="evidence" value="ECO:0007669"/>
    <property type="project" value="UniProtKB-SubCell"/>
</dbReference>
<keyword evidence="5" id="KW-0297">G-protein coupled receptor</keyword>
<dbReference type="GO" id="GO:0030425">
    <property type="term" value="C:dendrite"/>
    <property type="evidence" value="ECO:0007669"/>
    <property type="project" value="TreeGrafter"/>
</dbReference>
<keyword evidence="6 9" id="KW-0472">Membrane</keyword>
<protein>
    <recommendedName>
        <fullName evidence="10">G-protein coupled receptors family 1 profile domain-containing protein</fullName>
    </recommendedName>
</protein>
<dbReference type="InterPro" id="IPR017452">
    <property type="entry name" value="GPCR_Rhodpsn_7TM"/>
</dbReference>
<feature type="domain" description="G-protein coupled receptors family 1 profile" evidence="10">
    <location>
        <begin position="30"/>
        <end position="120"/>
    </location>
</feature>
<dbReference type="OrthoDB" id="6117944at2759"/>
<name>A0A8S4P953_OWEFU</name>
<evidence type="ECO:0000256" key="5">
    <source>
        <dbReference type="ARBA" id="ARBA00023040"/>
    </source>
</evidence>
<dbReference type="GO" id="GO:0007268">
    <property type="term" value="P:chemical synaptic transmission"/>
    <property type="evidence" value="ECO:0007669"/>
    <property type="project" value="TreeGrafter"/>
</dbReference>
<feature type="transmembrane region" description="Helical" evidence="9">
    <location>
        <begin position="12"/>
        <end position="39"/>
    </location>
</feature>
<evidence type="ECO:0000256" key="7">
    <source>
        <dbReference type="ARBA" id="ARBA00023170"/>
    </source>
</evidence>
<keyword evidence="3 9" id="KW-0812">Transmembrane</keyword>
<evidence type="ECO:0000313" key="11">
    <source>
        <dbReference type="EMBL" id="CAH1787695.1"/>
    </source>
</evidence>
<dbReference type="SUPFAM" id="SSF81321">
    <property type="entry name" value="Family A G protein-coupled receptor-like"/>
    <property type="match status" value="1"/>
</dbReference>
<proteinExistence type="predicted"/>
<sequence>MCKDSISTMVDIWPVILGILKAISLLTIVMNVLVATAVLTTKRLQTVTNIYFVSLSGADILVGCVVMGAMNVYTIYGYWPLGSTACTIWIFFDFCCCTVSMLHLDVIAFQRFKAINSPLK</sequence>
<dbReference type="PANTHER" id="PTHR24247">
    <property type="entry name" value="5-HYDROXYTRYPTAMINE RECEPTOR"/>
    <property type="match status" value="1"/>
</dbReference>
<evidence type="ECO:0000313" key="12">
    <source>
        <dbReference type="Proteomes" id="UP000749559"/>
    </source>
</evidence>
<keyword evidence="8" id="KW-0807">Transducer</keyword>